<reference evidence="1" key="2">
    <citation type="submission" date="2020-09" db="EMBL/GenBank/DDBJ databases">
        <authorList>
            <person name="Sun Q."/>
            <person name="Zhou Y."/>
        </authorList>
    </citation>
    <scope>NUCLEOTIDE SEQUENCE</scope>
    <source>
        <strain evidence="1">CGMCC 1.15179</strain>
    </source>
</reference>
<dbReference type="RefSeq" id="WP_188647214.1">
    <property type="nucleotide sequence ID" value="NZ_BMHQ01000004.1"/>
</dbReference>
<comment type="caution">
    <text evidence="1">The sequence shown here is derived from an EMBL/GenBank/DDBJ whole genome shotgun (WGS) entry which is preliminary data.</text>
</comment>
<proteinExistence type="predicted"/>
<evidence type="ECO:0000313" key="2">
    <source>
        <dbReference type="Proteomes" id="UP000625210"/>
    </source>
</evidence>
<protein>
    <submittedName>
        <fullName evidence="1">Uncharacterized protein</fullName>
    </submittedName>
</protein>
<accession>A0A8J2VCS3</accession>
<sequence>MIHMTKMKIYPLLIVTLTVLLAVGVYVSFFAPKEMELGVSVNKTYTGVEDLKRDADLVVEGKSLSRQSLLKHEGMPFTLTPFQVTSVMKGDRTARTITILETGGFDETRHLTVEHNQVMNKDQHYILFLQKYQGPVTDQDAYVIIGAYQGKFQVDGQRITPAHEVSKGLAAIQNCCPKFTIKDLMQQPGDGPRVASST</sequence>
<reference evidence="1" key="1">
    <citation type="journal article" date="2014" name="Int. J. Syst. Evol. Microbiol.">
        <title>Complete genome sequence of Corynebacterium casei LMG S-19264T (=DSM 44701T), isolated from a smear-ripened cheese.</title>
        <authorList>
            <consortium name="US DOE Joint Genome Institute (JGI-PGF)"/>
            <person name="Walter F."/>
            <person name="Albersmeier A."/>
            <person name="Kalinowski J."/>
            <person name="Ruckert C."/>
        </authorList>
    </citation>
    <scope>NUCLEOTIDE SEQUENCE</scope>
    <source>
        <strain evidence="1">CGMCC 1.15179</strain>
    </source>
</reference>
<evidence type="ECO:0000313" key="1">
    <source>
        <dbReference type="EMBL" id="GGE14033.1"/>
    </source>
</evidence>
<keyword evidence="2" id="KW-1185">Reference proteome</keyword>
<name>A0A8J2VCS3_9BACL</name>
<gene>
    <name evidence="1" type="ORF">GCM10011571_14370</name>
</gene>
<organism evidence="1 2">
    <name type="scientific">Marinithermofilum abyssi</name>
    <dbReference type="NCBI Taxonomy" id="1571185"/>
    <lineage>
        <taxon>Bacteria</taxon>
        <taxon>Bacillati</taxon>
        <taxon>Bacillota</taxon>
        <taxon>Bacilli</taxon>
        <taxon>Bacillales</taxon>
        <taxon>Thermoactinomycetaceae</taxon>
        <taxon>Marinithermofilum</taxon>
    </lineage>
</organism>
<dbReference type="EMBL" id="BMHQ01000004">
    <property type="protein sequence ID" value="GGE14033.1"/>
    <property type="molecule type" value="Genomic_DNA"/>
</dbReference>
<dbReference type="Proteomes" id="UP000625210">
    <property type="component" value="Unassembled WGS sequence"/>
</dbReference>
<dbReference type="AlphaFoldDB" id="A0A8J2VCS3"/>